<dbReference type="RefSeq" id="WP_207718016.1">
    <property type="nucleotide sequence ID" value="NZ_JABTAE010000001.1"/>
</dbReference>
<feature type="transmembrane region" description="Helical" evidence="1">
    <location>
        <begin position="156"/>
        <end position="178"/>
    </location>
</feature>
<dbReference type="Proteomes" id="UP000190973">
    <property type="component" value="Unassembled WGS sequence"/>
</dbReference>
<protein>
    <submittedName>
        <fullName evidence="3">CAAX amino terminal protease self-immunity</fullName>
    </submittedName>
</protein>
<feature type="domain" description="CAAX prenyl protease 2/Lysostaphin resistance protein A-like" evidence="2">
    <location>
        <begin position="156"/>
        <end position="240"/>
    </location>
</feature>
<accession>A0A1S8SAN0</accession>
<feature type="transmembrane region" description="Helical" evidence="1">
    <location>
        <begin position="300"/>
        <end position="322"/>
    </location>
</feature>
<keyword evidence="1" id="KW-1133">Transmembrane helix</keyword>
<gene>
    <name evidence="3" type="ORF">CLBCK_15920</name>
</gene>
<feature type="transmembrane region" description="Helical" evidence="1">
    <location>
        <begin position="22"/>
        <end position="47"/>
    </location>
</feature>
<feature type="transmembrane region" description="Helical" evidence="1">
    <location>
        <begin position="67"/>
        <end position="88"/>
    </location>
</feature>
<keyword evidence="3" id="KW-0378">Hydrolase</keyword>
<evidence type="ECO:0000313" key="4">
    <source>
        <dbReference type="Proteomes" id="UP000190973"/>
    </source>
</evidence>
<keyword evidence="1" id="KW-0812">Transmembrane</keyword>
<dbReference type="Pfam" id="PF02517">
    <property type="entry name" value="Rce1-like"/>
    <property type="match status" value="1"/>
</dbReference>
<comment type="caution">
    <text evidence="3">The sequence shown here is derived from an EMBL/GenBank/DDBJ whole genome shotgun (WGS) entry which is preliminary data.</text>
</comment>
<dbReference type="AlphaFoldDB" id="A0A1S8SAN0"/>
<keyword evidence="1" id="KW-0472">Membrane</keyword>
<proteinExistence type="predicted"/>
<name>A0A1S8SAN0_CLOBE</name>
<sequence length="324" mass="36557">MINNNEANKAIKKLMKKDFNKLGIALILKELLLYGIIIALSIGVTVIEIIKNSNISDEQIDNIFNKPSFQGTSSVLVVLIAFIPILIYRGKKFFQYDLKVVNRKFTLKIVTISFIILFAANNLLGLFTDGLEWGLNTIGFSANSALDILKDINQPVISMIIYSCIVGPIVEECIYRGAVLRSLEKYGRRFAILASGILFGLMHGNFYQVFMAIIIGIILGYLATEYSIKLTILLHMLNNTCVQVLSDINSHVSENTVNIISIIVIVISTIILIMAFVYYKDYIKEWLENNKIEKRVMVRFFTSFTIILVILLDLLIVVSDIVKL</sequence>
<keyword evidence="3" id="KW-0645">Protease</keyword>
<dbReference type="EMBL" id="LZZI01000020">
    <property type="protein sequence ID" value="OOM62656.1"/>
    <property type="molecule type" value="Genomic_DNA"/>
</dbReference>
<dbReference type="GO" id="GO:0080120">
    <property type="term" value="P:CAAX-box protein maturation"/>
    <property type="evidence" value="ECO:0007669"/>
    <property type="project" value="UniProtKB-ARBA"/>
</dbReference>
<dbReference type="InterPro" id="IPR052710">
    <property type="entry name" value="CAAX_protease"/>
</dbReference>
<dbReference type="GO" id="GO:0004175">
    <property type="term" value="F:endopeptidase activity"/>
    <property type="evidence" value="ECO:0007669"/>
    <property type="project" value="UniProtKB-ARBA"/>
</dbReference>
<feature type="transmembrane region" description="Helical" evidence="1">
    <location>
        <begin position="109"/>
        <end position="127"/>
    </location>
</feature>
<evidence type="ECO:0000313" key="3">
    <source>
        <dbReference type="EMBL" id="OOM62656.1"/>
    </source>
</evidence>
<feature type="transmembrane region" description="Helical" evidence="1">
    <location>
        <begin position="259"/>
        <end position="279"/>
    </location>
</feature>
<evidence type="ECO:0000256" key="1">
    <source>
        <dbReference type="SAM" id="Phobius"/>
    </source>
</evidence>
<organism evidence="3 4">
    <name type="scientific">Clostridium beijerinckii</name>
    <name type="common">Clostridium MP</name>
    <dbReference type="NCBI Taxonomy" id="1520"/>
    <lineage>
        <taxon>Bacteria</taxon>
        <taxon>Bacillati</taxon>
        <taxon>Bacillota</taxon>
        <taxon>Clostridia</taxon>
        <taxon>Eubacteriales</taxon>
        <taxon>Clostridiaceae</taxon>
        <taxon>Clostridium</taxon>
    </lineage>
</organism>
<feature type="transmembrane region" description="Helical" evidence="1">
    <location>
        <begin position="190"/>
        <end position="223"/>
    </location>
</feature>
<dbReference type="PANTHER" id="PTHR36435">
    <property type="entry name" value="SLR1288 PROTEIN"/>
    <property type="match status" value="1"/>
</dbReference>
<reference evidence="3 4" key="1">
    <citation type="submission" date="2016-05" db="EMBL/GenBank/DDBJ databases">
        <title>Microbial solvent formation.</title>
        <authorList>
            <person name="Poehlein A."/>
            <person name="Montoya Solano J.D."/>
            <person name="Flitsch S."/>
            <person name="Krabben P."/>
            <person name="Duerre P."/>
            <person name="Daniel R."/>
        </authorList>
    </citation>
    <scope>NUCLEOTIDE SEQUENCE [LARGE SCALE GENOMIC DNA]</scope>
    <source>
        <strain evidence="3 4">DSM 53</strain>
    </source>
</reference>
<evidence type="ECO:0000259" key="2">
    <source>
        <dbReference type="Pfam" id="PF02517"/>
    </source>
</evidence>
<dbReference type="PANTHER" id="PTHR36435:SF1">
    <property type="entry name" value="CAAX AMINO TERMINAL PROTEASE FAMILY PROTEIN"/>
    <property type="match status" value="1"/>
</dbReference>
<dbReference type="GO" id="GO:0006508">
    <property type="term" value="P:proteolysis"/>
    <property type="evidence" value="ECO:0007669"/>
    <property type="project" value="UniProtKB-KW"/>
</dbReference>
<dbReference type="InterPro" id="IPR003675">
    <property type="entry name" value="Rce1/LyrA-like_dom"/>
</dbReference>